<keyword evidence="1" id="KW-1133">Transmembrane helix</keyword>
<evidence type="ECO:0000256" key="1">
    <source>
        <dbReference type="SAM" id="Phobius"/>
    </source>
</evidence>
<keyword evidence="1" id="KW-0812">Transmembrane</keyword>
<evidence type="ECO:0000313" key="2">
    <source>
        <dbReference type="EMBL" id="DAD73367.1"/>
    </source>
</evidence>
<protein>
    <submittedName>
        <fullName evidence="2">Uncharacterized protein</fullName>
    </submittedName>
</protein>
<name>A0A8S5LU60_9CAUD</name>
<organism evidence="2">
    <name type="scientific">Siphoviridae sp. ctKm44</name>
    <dbReference type="NCBI Taxonomy" id="2826245"/>
    <lineage>
        <taxon>Viruses</taxon>
        <taxon>Duplodnaviria</taxon>
        <taxon>Heunggongvirae</taxon>
        <taxon>Uroviricota</taxon>
        <taxon>Caudoviricetes</taxon>
    </lineage>
</organism>
<feature type="transmembrane region" description="Helical" evidence="1">
    <location>
        <begin position="43"/>
        <end position="63"/>
    </location>
</feature>
<dbReference type="EMBL" id="BK014735">
    <property type="protein sequence ID" value="DAD73367.1"/>
    <property type="molecule type" value="Genomic_DNA"/>
</dbReference>
<keyword evidence="1" id="KW-0472">Membrane</keyword>
<reference evidence="2" key="1">
    <citation type="journal article" date="2021" name="Proc. Natl. Acad. Sci. U.S.A.">
        <title>A Catalog of Tens of Thousands of Viruses from Human Metagenomes Reveals Hidden Associations with Chronic Diseases.</title>
        <authorList>
            <person name="Tisza M.J."/>
            <person name="Buck C.B."/>
        </authorList>
    </citation>
    <scope>NUCLEOTIDE SEQUENCE</scope>
    <source>
        <strain evidence="2">CtKm44</strain>
    </source>
</reference>
<sequence length="100" mass="11389">MIIKNNLGLDVSIEKEDMEYVVSKYQGKFDDIEALDSLEKRCFHGALNVAMIGVFTGALMYGFGKYVGGLREEASREVLREIYKDERATDVFKEMFYGGK</sequence>
<proteinExistence type="predicted"/>
<accession>A0A8S5LU60</accession>